<dbReference type="RefSeq" id="XP_001025355.1">
    <property type="nucleotide sequence ID" value="XM_001025355.1"/>
</dbReference>
<dbReference type="HOGENOM" id="CLU_3054552_0_0_1"/>
<reference evidence="2" key="1">
    <citation type="journal article" date="2006" name="PLoS Biol.">
        <title>Macronuclear genome sequence of the ciliate Tetrahymena thermophila, a model eukaryote.</title>
        <authorList>
            <person name="Eisen J.A."/>
            <person name="Coyne R.S."/>
            <person name="Wu M."/>
            <person name="Wu D."/>
            <person name="Thiagarajan M."/>
            <person name="Wortman J.R."/>
            <person name="Badger J.H."/>
            <person name="Ren Q."/>
            <person name="Amedeo P."/>
            <person name="Jones K.M."/>
            <person name="Tallon L.J."/>
            <person name="Delcher A.L."/>
            <person name="Salzberg S.L."/>
            <person name="Silva J.C."/>
            <person name="Haas B.J."/>
            <person name="Majoros W.H."/>
            <person name="Farzad M."/>
            <person name="Carlton J.M."/>
            <person name="Smith R.K. Jr."/>
            <person name="Garg J."/>
            <person name="Pearlman R.E."/>
            <person name="Karrer K.M."/>
            <person name="Sun L."/>
            <person name="Manning G."/>
            <person name="Elde N.C."/>
            <person name="Turkewitz A.P."/>
            <person name="Asai D.J."/>
            <person name="Wilkes D.E."/>
            <person name="Wang Y."/>
            <person name="Cai H."/>
            <person name="Collins K."/>
            <person name="Stewart B.A."/>
            <person name="Lee S.R."/>
            <person name="Wilamowska K."/>
            <person name="Weinberg Z."/>
            <person name="Ruzzo W.L."/>
            <person name="Wloga D."/>
            <person name="Gaertig J."/>
            <person name="Frankel J."/>
            <person name="Tsao C.-C."/>
            <person name="Gorovsky M.A."/>
            <person name="Keeling P.J."/>
            <person name="Waller R.F."/>
            <person name="Patron N.J."/>
            <person name="Cherry J.M."/>
            <person name="Stover N.A."/>
            <person name="Krieger C.J."/>
            <person name="del Toro C."/>
            <person name="Ryder H.F."/>
            <person name="Williamson S.C."/>
            <person name="Barbeau R.A."/>
            <person name="Hamilton E.P."/>
            <person name="Orias E."/>
        </authorList>
    </citation>
    <scope>NUCLEOTIDE SEQUENCE [LARGE SCALE GENOMIC DNA]</scope>
    <source>
        <strain evidence="2">SB210</strain>
    </source>
</reference>
<gene>
    <name evidence="1" type="ORF">TTHERM_00762970</name>
</gene>
<dbReference type="InParanoid" id="I7MJ49"/>
<dbReference type="EMBL" id="GG662407">
    <property type="protein sequence ID" value="EAS05110.1"/>
    <property type="molecule type" value="Genomic_DNA"/>
</dbReference>
<organism evidence="1 2">
    <name type="scientific">Tetrahymena thermophila (strain SB210)</name>
    <dbReference type="NCBI Taxonomy" id="312017"/>
    <lineage>
        <taxon>Eukaryota</taxon>
        <taxon>Sar</taxon>
        <taxon>Alveolata</taxon>
        <taxon>Ciliophora</taxon>
        <taxon>Intramacronucleata</taxon>
        <taxon>Oligohymenophorea</taxon>
        <taxon>Hymenostomatida</taxon>
        <taxon>Tetrahymenina</taxon>
        <taxon>Tetrahymenidae</taxon>
        <taxon>Tetrahymena</taxon>
    </lineage>
</organism>
<proteinExistence type="predicted"/>
<dbReference type="Proteomes" id="UP000009168">
    <property type="component" value="Unassembled WGS sequence"/>
</dbReference>
<dbReference type="AlphaFoldDB" id="I7MJ49"/>
<sequence length="54" mass="6683">MSYHITSFVEESKFIYLQSYDYQHSYDNDKEKLINYHQFYFIEEKVDGVNSNQF</sequence>
<evidence type="ECO:0000313" key="1">
    <source>
        <dbReference type="EMBL" id="EAS05110.1"/>
    </source>
</evidence>
<dbReference type="GeneID" id="7845456"/>
<protein>
    <submittedName>
        <fullName evidence="1">Uncharacterized protein</fullName>
    </submittedName>
</protein>
<dbReference type="KEGG" id="tet:TTHERM_00762970"/>
<keyword evidence="2" id="KW-1185">Reference proteome</keyword>
<accession>I7MJ49</accession>
<name>I7MJ49_TETTS</name>
<evidence type="ECO:0000313" key="2">
    <source>
        <dbReference type="Proteomes" id="UP000009168"/>
    </source>
</evidence>